<organism evidence="1 2">
    <name type="scientific">Dissostichus mawsoni</name>
    <name type="common">Antarctic cod</name>
    <dbReference type="NCBI Taxonomy" id="36200"/>
    <lineage>
        <taxon>Eukaryota</taxon>
        <taxon>Metazoa</taxon>
        <taxon>Chordata</taxon>
        <taxon>Craniata</taxon>
        <taxon>Vertebrata</taxon>
        <taxon>Euteleostomi</taxon>
        <taxon>Actinopterygii</taxon>
        <taxon>Neopterygii</taxon>
        <taxon>Teleostei</taxon>
        <taxon>Neoteleostei</taxon>
        <taxon>Acanthomorphata</taxon>
        <taxon>Eupercaria</taxon>
        <taxon>Perciformes</taxon>
        <taxon>Notothenioidei</taxon>
        <taxon>Nototheniidae</taxon>
        <taxon>Dissostichus</taxon>
    </lineage>
</organism>
<comment type="caution">
    <text evidence="1">The sequence shown here is derived from an EMBL/GenBank/DDBJ whole genome shotgun (WGS) entry which is preliminary data.</text>
</comment>
<dbReference type="AlphaFoldDB" id="A0A7J5X6B5"/>
<evidence type="ECO:0000313" key="2">
    <source>
        <dbReference type="Proteomes" id="UP000518266"/>
    </source>
</evidence>
<accession>A0A7J5X6B5</accession>
<dbReference type="EMBL" id="JAAKFY010000027">
    <property type="protein sequence ID" value="KAF3832028.1"/>
    <property type="molecule type" value="Genomic_DNA"/>
</dbReference>
<dbReference type="Proteomes" id="UP000518266">
    <property type="component" value="Unassembled WGS sequence"/>
</dbReference>
<evidence type="ECO:0000313" key="1">
    <source>
        <dbReference type="EMBL" id="KAF3832028.1"/>
    </source>
</evidence>
<proteinExistence type="predicted"/>
<keyword evidence="2" id="KW-1185">Reference proteome</keyword>
<protein>
    <submittedName>
        <fullName evidence="1">Uncharacterized protein</fullName>
    </submittedName>
</protein>
<sequence length="125" mass="14169">MYELFKIKFRLFFLSGHFILDNLVPLTPEGHITARTLPVPTFFLKTSTRRSNLQGKHCDVTMNLNASHTFSNNFLYAPAASCMYLQLPVCTCSFLYVPVASCMYLQLPVCTCSFLYVPAASCMYL</sequence>
<gene>
    <name evidence="1" type="ORF">F7725_025693</name>
</gene>
<dbReference type="OrthoDB" id="10071037at2759"/>
<reference evidence="1 2" key="1">
    <citation type="submission" date="2020-03" db="EMBL/GenBank/DDBJ databases">
        <title>Dissostichus mawsoni Genome sequencing and assembly.</title>
        <authorList>
            <person name="Park H."/>
        </authorList>
    </citation>
    <scope>NUCLEOTIDE SEQUENCE [LARGE SCALE GENOMIC DNA]</scope>
    <source>
        <strain evidence="1">DM0001</strain>
        <tissue evidence="1">Muscle</tissue>
    </source>
</reference>
<name>A0A7J5X6B5_DISMA</name>